<evidence type="ECO:0000313" key="1">
    <source>
        <dbReference type="EMBL" id="SFV70200.1"/>
    </source>
</evidence>
<reference evidence="1" key="1">
    <citation type="submission" date="2016-10" db="EMBL/GenBank/DDBJ databases">
        <authorList>
            <person name="de Groot N.N."/>
        </authorList>
    </citation>
    <scope>NUCLEOTIDE SEQUENCE</scope>
</reference>
<dbReference type="AlphaFoldDB" id="A0A1W1CWI0"/>
<proteinExistence type="predicted"/>
<sequence>MKWIENSAGFVPYDFNPNNLLNTLIITKRDFKPTFERLDARGINIVWIADACYAGNAYRSGNSEKQKFVKLDPKLVAEAQASTHQYNRASNYKHLLFYGASLTTLPTQEKPYRGETRGEFSIEVEKCLNKPYKSSVIKHKEFKKCLKSSYSNYAYNPAFVPFGNQQGEQVVIKASHNAQVNASASSYKEKLFSLQNNQPLLKMSIKSLSSSNQVIKTFCKRELLSVELNNNRDRYIIALSKDINGRVIMIQPKRNTPLVGNQLFRTEVQEPFGTDQLKVFTTNDSTIFKTVQQYSNRKDGILSSTDIEMIYKALTKSNNFRTAQAKVKTISTDINICKKGDRE</sequence>
<name>A0A1W1CWI0_9ZZZZ</name>
<gene>
    <name evidence="1" type="ORF">MNB_SV-13-239</name>
</gene>
<protein>
    <submittedName>
        <fullName evidence="1">Uncharacterized protein</fullName>
    </submittedName>
</protein>
<dbReference type="EMBL" id="FPHM01000147">
    <property type="protein sequence ID" value="SFV70200.1"/>
    <property type="molecule type" value="Genomic_DNA"/>
</dbReference>
<accession>A0A1W1CWI0</accession>
<organism evidence="1">
    <name type="scientific">hydrothermal vent metagenome</name>
    <dbReference type="NCBI Taxonomy" id="652676"/>
    <lineage>
        <taxon>unclassified sequences</taxon>
        <taxon>metagenomes</taxon>
        <taxon>ecological metagenomes</taxon>
    </lineage>
</organism>